<reference evidence="16" key="5">
    <citation type="submission" date="2025-08" db="UniProtKB">
        <authorList>
            <consortium name="RefSeq"/>
        </authorList>
    </citation>
    <scope>IDENTIFICATION</scope>
</reference>
<accession>A0A8B6XCG8</accession>
<dbReference type="RefSeq" id="WP_169732537.1">
    <property type="nucleotide sequence ID" value="NZ_AXWS01000014.1"/>
</dbReference>
<dbReference type="SUPFAM" id="SSF56935">
    <property type="entry name" value="Porins"/>
    <property type="match status" value="1"/>
</dbReference>
<evidence type="ECO:0000256" key="12">
    <source>
        <dbReference type="RuleBase" id="RU003357"/>
    </source>
</evidence>
<sequence length="730" mass="78573">MWLAAAAPRLPAMPWFPSAIAHAFRLRRRARRGLAAQVARLGGWLAALLCALPAGAHDATELSLEELAAEPVFSGSKFPRRIADVPGAVSVITADDIRAHGWRSFDEVLGALRGVFVSNDRNYYYLSARGFGRPGEYNPRFLFLLDGQRLNDDVLGQAPVGRDLPIDVGMIERVEFISGPGSASFGSGAFIGTVNIVSREPASMPGWRALAGAGSNGMREARASWGGSLADGTADLVLSAGRYRSQGARLHFDELEGIDGSNATSAPGRDAERADNLHARLRAGATTFTLAANEREKQVPTPAYRTIYADPGFETGERRVLLGAETGWNAAPDLRLSLLGGWMSMRGSGHYPYYSPVSGDPVVVAQGWGNDRGNLELRADWTGLANHRIAGGIELKRNFRRVQSVIGPLQGRERNDPGSLAGVYAEDGWRFAEHWQLDLGLRADSYFNDGGTQISPRAALIWQPTQTTSVKLVGSRAFRTASQFEEIFLPQVLQGTPRQFAPETIRDTELIVEHYASNNWRSQASFWTYDASRLIGTRKEAFGGADITGEGTRRGHGIDLETEFALDGGTRLRASAAWQTLRSTWGSPTAAPYSAGPFQASAAADGGPIVGLMPASFPRGGTPNAPRLQGGMQLSHPLGMGEARGAVELRAIGSRLGPDGAPVAGRAIVNVNLSALPLGRRTTLDVGAFNLFDRRSYDVASADNVGYDGEQLRRIPQDGLMLRAQLRVAF</sequence>
<evidence type="ECO:0000259" key="13">
    <source>
        <dbReference type="Pfam" id="PF00593"/>
    </source>
</evidence>
<keyword evidence="10 11" id="KW-0998">Cell outer membrane</keyword>
<dbReference type="InterPro" id="IPR000531">
    <property type="entry name" value="Beta-barrel_TonB"/>
</dbReference>
<dbReference type="GO" id="GO:0015344">
    <property type="term" value="F:siderophore uptake transmembrane transporter activity"/>
    <property type="evidence" value="ECO:0007669"/>
    <property type="project" value="TreeGrafter"/>
</dbReference>
<dbReference type="Proteomes" id="UP000675920">
    <property type="component" value="Unplaced"/>
</dbReference>
<organism evidence="15 16">
    <name type="scientific">Derxia gummosa DSM 723</name>
    <dbReference type="NCBI Taxonomy" id="1121388"/>
    <lineage>
        <taxon>Bacteria</taxon>
        <taxon>Pseudomonadati</taxon>
        <taxon>Pseudomonadota</taxon>
        <taxon>Betaproteobacteria</taxon>
        <taxon>Burkholderiales</taxon>
        <taxon>Alcaligenaceae</taxon>
        <taxon>Derxia</taxon>
    </lineage>
</organism>
<evidence type="ECO:0000256" key="3">
    <source>
        <dbReference type="ARBA" id="ARBA00022448"/>
    </source>
</evidence>
<dbReference type="InterPro" id="IPR012910">
    <property type="entry name" value="Plug_dom"/>
</dbReference>
<dbReference type="Gene3D" id="2.170.130.10">
    <property type="entry name" value="TonB-dependent receptor, plug domain"/>
    <property type="match status" value="1"/>
</dbReference>
<comment type="subcellular location">
    <subcellularLocation>
        <location evidence="1 11">Cell outer membrane</location>
        <topology evidence="1 11">Multi-pass membrane protein</topology>
    </subcellularLocation>
</comment>
<evidence type="ECO:0000256" key="10">
    <source>
        <dbReference type="ARBA" id="ARBA00023237"/>
    </source>
</evidence>
<evidence type="ECO:0000259" key="14">
    <source>
        <dbReference type="Pfam" id="PF07715"/>
    </source>
</evidence>
<evidence type="ECO:0000256" key="1">
    <source>
        <dbReference type="ARBA" id="ARBA00004571"/>
    </source>
</evidence>
<reference evidence="16" key="2">
    <citation type="journal article" date="2002" name="Biochim. Biophys. Acta">
        <title>TonB-dependent receptors-structural perspectives.</title>
        <authorList>
            <person name="Ferguson A.D."/>
            <person name="Deisenhofer J."/>
        </authorList>
    </citation>
    <scope>NUCLEOTIDE SEQUENCE</scope>
</reference>
<comment type="similarity">
    <text evidence="2 11 12">Belongs to the TonB-dependent receptor family.</text>
</comment>
<evidence type="ECO:0000256" key="7">
    <source>
        <dbReference type="ARBA" id="ARBA00023077"/>
    </source>
</evidence>
<keyword evidence="4 11" id="KW-1134">Transmembrane beta strand</keyword>
<evidence type="ECO:0000256" key="6">
    <source>
        <dbReference type="ARBA" id="ARBA00022729"/>
    </source>
</evidence>
<keyword evidence="7 12" id="KW-0798">TonB box</keyword>
<dbReference type="InterPro" id="IPR039426">
    <property type="entry name" value="TonB-dep_rcpt-like"/>
</dbReference>
<dbReference type="PANTHER" id="PTHR30069:SF29">
    <property type="entry name" value="HEMOGLOBIN AND HEMOGLOBIN-HAPTOGLOBIN-BINDING PROTEIN 1-RELATED"/>
    <property type="match status" value="1"/>
</dbReference>
<dbReference type="Pfam" id="PF00593">
    <property type="entry name" value="TonB_dep_Rec_b-barrel"/>
    <property type="match status" value="1"/>
</dbReference>
<dbReference type="AlphaFoldDB" id="A0A8B6XCG8"/>
<protein>
    <submittedName>
        <fullName evidence="16">TonB-dependent receptor plug domain-containing protein</fullName>
    </submittedName>
</protein>
<evidence type="ECO:0000256" key="11">
    <source>
        <dbReference type="PROSITE-ProRule" id="PRU01360"/>
    </source>
</evidence>
<keyword evidence="15" id="KW-1185">Reference proteome</keyword>
<dbReference type="Pfam" id="PF07715">
    <property type="entry name" value="Plug"/>
    <property type="match status" value="1"/>
</dbReference>
<reference evidence="16" key="3">
    <citation type="journal article" date="2004" name="FEBS Lett.">
        <title>The plug domain of a neisserial TonB-dependent transporter retains structural integrity in the absence of its transmembrane beta-barrel.</title>
        <authorList>
            <person name="Oke M."/>
            <person name="Sarra R."/>
            <person name="Ghirlando R."/>
            <person name="Farnaud S."/>
            <person name="Gorringe A.R."/>
            <person name="Evans R.W."/>
            <person name="Buchanan S.K."/>
        </authorList>
    </citation>
    <scope>NUCLEOTIDE SEQUENCE</scope>
</reference>
<keyword evidence="9 16" id="KW-0675">Receptor</keyword>
<evidence type="ECO:0000256" key="2">
    <source>
        <dbReference type="ARBA" id="ARBA00009810"/>
    </source>
</evidence>
<dbReference type="GO" id="GO:0009279">
    <property type="term" value="C:cell outer membrane"/>
    <property type="evidence" value="ECO:0007669"/>
    <property type="project" value="UniProtKB-SubCell"/>
</dbReference>
<evidence type="ECO:0000256" key="5">
    <source>
        <dbReference type="ARBA" id="ARBA00022692"/>
    </source>
</evidence>
<name>A0A8B6XCG8_9BURK</name>
<keyword evidence="6" id="KW-0732">Signal</keyword>
<reference evidence="16" key="1">
    <citation type="journal article" date="1999" name="Nat. Struct. Biol.">
        <title>Crystal structure of the outer membrane active transporter FepA from Escherichia coli.</title>
        <authorList>
            <person name="Buchanan S.K."/>
            <person name="Smith B.S."/>
            <person name="Venkatramani L."/>
            <person name="Xia D."/>
            <person name="Esser L."/>
            <person name="Palnitkar M."/>
            <person name="Chakraborty R."/>
            <person name="van der Helm D."/>
            <person name="Deisenhofer J."/>
        </authorList>
    </citation>
    <scope>NUCLEOTIDE SEQUENCE</scope>
</reference>
<keyword evidence="8 11" id="KW-0472">Membrane</keyword>
<evidence type="ECO:0000256" key="8">
    <source>
        <dbReference type="ARBA" id="ARBA00023136"/>
    </source>
</evidence>
<reference evidence="16" key="4">
    <citation type="journal article" date="2020" name="Acta Crystallogr. D Struct. Biol.">
        <title>The crystal structure of the TonB-dependent transporter YncD reveals a positively charged substrate-binding site.</title>
        <authorList>
            <person name="Grinter R."/>
            <person name="Lithgow T."/>
        </authorList>
    </citation>
    <scope>NUCLEOTIDE SEQUENCE</scope>
</reference>
<evidence type="ECO:0000256" key="4">
    <source>
        <dbReference type="ARBA" id="ARBA00022452"/>
    </source>
</evidence>
<dbReference type="GO" id="GO:0044718">
    <property type="term" value="P:siderophore transmembrane transport"/>
    <property type="evidence" value="ECO:0007669"/>
    <property type="project" value="TreeGrafter"/>
</dbReference>
<evidence type="ECO:0000256" key="9">
    <source>
        <dbReference type="ARBA" id="ARBA00023170"/>
    </source>
</evidence>
<keyword evidence="5 11" id="KW-0812">Transmembrane</keyword>
<feature type="domain" description="TonB-dependent receptor-like beta-barrel" evidence="13">
    <location>
        <begin position="299"/>
        <end position="691"/>
    </location>
</feature>
<keyword evidence="3 11" id="KW-0813">Transport</keyword>
<dbReference type="InterPro" id="IPR036942">
    <property type="entry name" value="Beta-barrel_TonB_sf"/>
</dbReference>
<dbReference type="PANTHER" id="PTHR30069">
    <property type="entry name" value="TONB-DEPENDENT OUTER MEMBRANE RECEPTOR"/>
    <property type="match status" value="1"/>
</dbReference>
<proteinExistence type="inferred from homology"/>
<dbReference type="PROSITE" id="PS52016">
    <property type="entry name" value="TONB_DEPENDENT_REC_3"/>
    <property type="match status" value="1"/>
</dbReference>
<feature type="domain" description="TonB-dependent receptor plug" evidence="14">
    <location>
        <begin position="83"/>
        <end position="193"/>
    </location>
</feature>
<dbReference type="Gene3D" id="2.40.170.20">
    <property type="entry name" value="TonB-dependent receptor, beta-barrel domain"/>
    <property type="match status" value="1"/>
</dbReference>
<dbReference type="InterPro" id="IPR037066">
    <property type="entry name" value="Plug_dom_sf"/>
</dbReference>
<evidence type="ECO:0000313" key="16">
    <source>
        <dbReference type="RefSeq" id="WP_169732537.1"/>
    </source>
</evidence>
<evidence type="ECO:0000313" key="15">
    <source>
        <dbReference type="Proteomes" id="UP000675920"/>
    </source>
</evidence>